<evidence type="ECO:0000313" key="1">
    <source>
        <dbReference type="EMBL" id="CDW88352.1"/>
    </source>
</evidence>
<name>A0A078B534_STYLE</name>
<sequence>MEMNSVLFPAPKSTYTITDPIARDLVFIPRNFKKIMKQQMMEELKSMQDQQSPRDYQPDDDQINVIQDDFIKTQIYSKMPNKKCVSVFDTLEMRKHRLGEFTDRFYQTQNSKANNADELFNDTESLSRFNSNTLEDDNDRTQSFNNLKNKEKQQKLMDHIPCLYLPFDHGSSKILLYFHGNAEDIGLSRPFLDYIRQLNRMHVMAVEYVGYGIYQGDVDANQVMFDAETVLEFLIKYQQIDPQQIVLCGRSIGSGPATYLASKYLVSCLMLIAPFTSIRDMAKQISGRVFQYFITDRFRNKDYIKRVKCPTFILHGQKDTLIPLKQSEYLHFKCGGPCALVTPREMDHNQFDIINDLIIPFNTFMKKAGISNSYSTNLQGFNKDGVVQFDQAFKEIPQEFEKVQATKSSIWNWIIRKLQK</sequence>
<dbReference type="PANTHER" id="PTHR12277">
    <property type="entry name" value="ALPHA/BETA HYDROLASE DOMAIN-CONTAINING PROTEIN"/>
    <property type="match status" value="1"/>
</dbReference>
<dbReference type="OrthoDB" id="10249433at2759"/>
<evidence type="ECO:0000313" key="2">
    <source>
        <dbReference type="Proteomes" id="UP000039865"/>
    </source>
</evidence>
<gene>
    <name evidence="1" type="primary">Contig3218.g3440</name>
    <name evidence="1" type="ORF">STYLEM_17473</name>
</gene>
<dbReference type="Proteomes" id="UP000039865">
    <property type="component" value="Unassembled WGS sequence"/>
</dbReference>
<accession>A0A078B534</accession>
<dbReference type="OMA" id="YELMWRI"/>
<dbReference type="InParanoid" id="A0A078B534"/>
<reference evidence="1 2" key="1">
    <citation type="submission" date="2014-06" db="EMBL/GenBank/DDBJ databases">
        <authorList>
            <person name="Swart Estienne"/>
        </authorList>
    </citation>
    <scope>NUCLEOTIDE SEQUENCE [LARGE SCALE GENOMIC DNA]</scope>
    <source>
        <strain evidence="1 2">130c</strain>
    </source>
</reference>
<dbReference type="InterPro" id="IPR029058">
    <property type="entry name" value="AB_hydrolase_fold"/>
</dbReference>
<dbReference type="Gene3D" id="3.40.50.1820">
    <property type="entry name" value="alpha/beta hydrolase"/>
    <property type="match status" value="1"/>
</dbReference>
<dbReference type="SUPFAM" id="SSF53474">
    <property type="entry name" value="alpha/beta-Hydrolases"/>
    <property type="match status" value="1"/>
</dbReference>
<dbReference type="AlphaFoldDB" id="A0A078B534"/>
<keyword evidence="2" id="KW-1185">Reference proteome</keyword>
<organism evidence="1 2">
    <name type="scientific">Stylonychia lemnae</name>
    <name type="common">Ciliate</name>
    <dbReference type="NCBI Taxonomy" id="5949"/>
    <lineage>
        <taxon>Eukaryota</taxon>
        <taxon>Sar</taxon>
        <taxon>Alveolata</taxon>
        <taxon>Ciliophora</taxon>
        <taxon>Intramacronucleata</taxon>
        <taxon>Spirotrichea</taxon>
        <taxon>Stichotrichia</taxon>
        <taxon>Sporadotrichida</taxon>
        <taxon>Oxytrichidae</taxon>
        <taxon>Stylonychinae</taxon>
        <taxon>Stylonychia</taxon>
    </lineage>
</organism>
<dbReference type="EMBL" id="CCKQ01016474">
    <property type="protein sequence ID" value="CDW88352.1"/>
    <property type="molecule type" value="Genomic_DNA"/>
</dbReference>
<dbReference type="PANTHER" id="PTHR12277:SF197">
    <property type="entry name" value="CHROMOSOME UNDETERMINED SCAFFOLD_38, WHOLE GENOME SHOTGUN SEQUENCE"/>
    <property type="match status" value="1"/>
</dbReference>
<evidence type="ECO:0008006" key="3">
    <source>
        <dbReference type="Google" id="ProtNLM"/>
    </source>
</evidence>
<protein>
    <recommendedName>
        <fullName evidence="3">Serine aminopeptidase S33 domain-containing protein</fullName>
    </recommendedName>
</protein>
<proteinExistence type="predicted"/>